<evidence type="ECO:0000313" key="2">
    <source>
        <dbReference type="EMBL" id="EPY16214.1"/>
    </source>
</evidence>
<feature type="compositionally biased region" description="Basic residues" evidence="1">
    <location>
        <begin position="71"/>
        <end position="97"/>
    </location>
</feature>
<protein>
    <submittedName>
        <fullName evidence="2">Uncharacterized protein</fullName>
    </submittedName>
</protein>
<gene>
    <name evidence="2" type="ORF">STCU_11472</name>
</gene>
<keyword evidence="3" id="KW-1185">Reference proteome</keyword>
<dbReference type="EMBL" id="ATMH01011438">
    <property type="protein sequence ID" value="EPY16214.1"/>
    <property type="molecule type" value="Genomic_DNA"/>
</dbReference>
<proteinExistence type="predicted"/>
<accession>S9TH27</accession>
<dbReference type="AlphaFoldDB" id="S9TH27"/>
<evidence type="ECO:0000256" key="1">
    <source>
        <dbReference type="SAM" id="MobiDB-lite"/>
    </source>
</evidence>
<feature type="region of interest" description="Disordered" evidence="1">
    <location>
        <begin position="42"/>
        <end position="97"/>
    </location>
</feature>
<reference evidence="2 3" key="1">
    <citation type="journal article" date="2013" name="PLoS ONE">
        <title>Predicting the Proteins of Angomonas deanei, Strigomonas culicis and Their Respective Endosymbionts Reveals New Aspects of the Trypanosomatidae Family.</title>
        <authorList>
            <person name="Motta M.C."/>
            <person name="Martins A.C."/>
            <person name="de Souza S.S."/>
            <person name="Catta-Preta C.M."/>
            <person name="Silva R."/>
            <person name="Klein C.C."/>
            <person name="de Almeida L.G."/>
            <person name="de Lima Cunha O."/>
            <person name="Ciapina L.P."/>
            <person name="Brocchi M."/>
            <person name="Colabardini A.C."/>
            <person name="de Araujo Lima B."/>
            <person name="Machado C.R."/>
            <person name="de Almeida Soares C.M."/>
            <person name="Probst C.M."/>
            <person name="de Menezes C.B."/>
            <person name="Thompson C.E."/>
            <person name="Bartholomeu D.C."/>
            <person name="Gradia D.F."/>
            <person name="Pavoni D.P."/>
            <person name="Grisard E.C."/>
            <person name="Fantinatti-Garboggini F."/>
            <person name="Marchini F.K."/>
            <person name="Rodrigues-Luiz G.F."/>
            <person name="Wagner G."/>
            <person name="Goldman G.H."/>
            <person name="Fietto J.L."/>
            <person name="Elias M.C."/>
            <person name="Goldman M.H."/>
            <person name="Sagot M.F."/>
            <person name="Pereira M."/>
            <person name="Stoco P.H."/>
            <person name="de Mendonca-Neto R.P."/>
            <person name="Teixeira S.M."/>
            <person name="Maciel T.E."/>
            <person name="de Oliveira Mendes T.A."/>
            <person name="Urmenyi T.P."/>
            <person name="de Souza W."/>
            <person name="Schenkman S."/>
            <person name="de Vasconcelos A.T."/>
        </authorList>
    </citation>
    <scope>NUCLEOTIDE SEQUENCE [LARGE SCALE GENOMIC DNA]</scope>
</reference>
<organism evidence="2 3">
    <name type="scientific">Strigomonas culicis</name>
    <dbReference type="NCBI Taxonomy" id="28005"/>
    <lineage>
        <taxon>Eukaryota</taxon>
        <taxon>Discoba</taxon>
        <taxon>Euglenozoa</taxon>
        <taxon>Kinetoplastea</taxon>
        <taxon>Metakinetoplastina</taxon>
        <taxon>Trypanosomatida</taxon>
        <taxon>Trypanosomatidae</taxon>
        <taxon>Strigomonadinae</taxon>
        <taxon>Strigomonas</taxon>
    </lineage>
</organism>
<dbReference type="Proteomes" id="UP000015354">
    <property type="component" value="Unassembled WGS sequence"/>
</dbReference>
<name>S9TH27_9TRYP</name>
<evidence type="ECO:0000313" key="3">
    <source>
        <dbReference type="Proteomes" id="UP000015354"/>
    </source>
</evidence>
<sequence length="97" mass="10935">MCTATPQRLDTSSNDGNILFSFEAELELMELQRHSAGLFAAKPPLVAPPRTSVEPLARATRRRPRTSERGGRRRPKQAKARARSPRRPLSRSRTRLS</sequence>
<comment type="caution">
    <text evidence="2">The sequence shown here is derived from an EMBL/GenBank/DDBJ whole genome shotgun (WGS) entry which is preliminary data.</text>
</comment>